<evidence type="ECO:0000313" key="2">
    <source>
        <dbReference type="Proteomes" id="UP001214415"/>
    </source>
</evidence>
<name>A0AAF0EC15_9BASI</name>
<organism evidence="1 2">
    <name type="scientific">Malassezia equina</name>
    <dbReference type="NCBI Taxonomy" id="1381935"/>
    <lineage>
        <taxon>Eukaryota</taxon>
        <taxon>Fungi</taxon>
        <taxon>Dikarya</taxon>
        <taxon>Basidiomycota</taxon>
        <taxon>Ustilaginomycotina</taxon>
        <taxon>Malasseziomycetes</taxon>
        <taxon>Malasseziales</taxon>
        <taxon>Malasseziaceae</taxon>
        <taxon>Malassezia</taxon>
    </lineage>
</organism>
<dbReference type="AlphaFoldDB" id="A0AAF0EC15"/>
<reference evidence="1" key="1">
    <citation type="submission" date="2023-03" db="EMBL/GenBank/DDBJ databases">
        <title>Mating type loci evolution in Malassezia.</title>
        <authorList>
            <person name="Coelho M.A."/>
        </authorList>
    </citation>
    <scope>NUCLEOTIDE SEQUENCE</scope>
    <source>
        <strain evidence="1">CBS 12830</strain>
    </source>
</reference>
<dbReference type="Gene3D" id="2.130.10.10">
    <property type="entry name" value="YVTN repeat-like/Quinoprotein amine dehydrogenase"/>
    <property type="match status" value="1"/>
</dbReference>
<dbReference type="Proteomes" id="UP001214415">
    <property type="component" value="Chromosome 1"/>
</dbReference>
<evidence type="ECO:0000313" key="1">
    <source>
        <dbReference type="EMBL" id="WFD21866.1"/>
    </source>
</evidence>
<gene>
    <name evidence="1" type="ORF">MEQU1_000523</name>
</gene>
<dbReference type="SUPFAM" id="SSF69322">
    <property type="entry name" value="Tricorn protease domain 2"/>
    <property type="match status" value="1"/>
</dbReference>
<dbReference type="GO" id="GO:0005815">
    <property type="term" value="C:microtubule organizing center"/>
    <property type="evidence" value="ECO:0007669"/>
    <property type="project" value="TreeGrafter"/>
</dbReference>
<proteinExistence type="predicted"/>
<dbReference type="GO" id="GO:1990811">
    <property type="term" value="C:MWP complex"/>
    <property type="evidence" value="ECO:0007669"/>
    <property type="project" value="TreeGrafter"/>
</dbReference>
<dbReference type="EMBL" id="CP119900">
    <property type="protein sequence ID" value="WFD21866.1"/>
    <property type="molecule type" value="Genomic_DNA"/>
</dbReference>
<dbReference type="InterPro" id="IPR015943">
    <property type="entry name" value="WD40/YVTN_repeat-like_dom_sf"/>
</dbReference>
<evidence type="ECO:0008006" key="3">
    <source>
        <dbReference type="Google" id="ProtNLM"/>
    </source>
</evidence>
<keyword evidence="2" id="KW-1185">Reference proteome</keyword>
<dbReference type="InterPro" id="IPR052778">
    <property type="entry name" value="Centrosome-WD_assoc"/>
</dbReference>
<protein>
    <recommendedName>
        <fullName evidence="3">WD repeat-containing protein WRAP73</fullName>
    </recommendedName>
</protein>
<dbReference type="PANTHER" id="PTHR16220:SF0">
    <property type="entry name" value="WD REPEAT-CONTAINING PROTEIN WRAP73"/>
    <property type="match status" value="1"/>
</dbReference>
<dbReference type="PANTHER" id="PTHR16220">
    <property type="entry name" value="WD REPEAT PROTEIN 8-RELATED"/>
    <property type="match status" value="1"/>
</dbReference>
<dbReference type="Pfam" id="PF00400">
    <property type="entry name" value="WD40"/>
    <property type="match status" value="2"/>
</dbReference>
<dbReference type="GO" id="GO:1990810">
    <property type="term" value="P:microtubule anchoring at mitotic spindle pole body"/>
    <property type="evidence" value="ECO:0007669"/>
    <property type="project" value="TreeGrafter"/>
</dbReference>
<accession>A0AAF0EC15</accession>
<sequence length="515" mass="56432">MQVVRSWVLDASLDALSWSSDGLFLLASSKSKEDALQANEGVSYVLPLDPDAAVTDGSDDNLGWVARVAAGVQGLAHAAWIPLKRIPAFIQFSWFEGSAVIYSLADQAFTILPRAILSQVYTNSNWPEHFIVAQRDKEQDRLIVFRPALPDATTLDDPVVWESQQAISLPTHAVAGVAWSPDGNFLAAWDTALEYKLSIHTIHGAHLATFTLNEGGLPHTETSMFKTDVQQALSPSTSTGRARRVTIRPRQPSVRISSHSSHNVVPTQRIAGGGLGIRQVAWHPSSEFLAVGGYDEQVHVLHHADWSMVYSLDFSVSALRSMDEAPQVWLEPHRWFEATRGQGIVPLETSTFPIDVPTIRTEDAASPFQNGISWMQWNQDGTLLACTNQNLPTVLFVHEFVGWMERDVHAYLRPLAMLVFSHPVVCTSWKPGDTASLAIATGQQAVFLWTSPGGAGDHALQMAEAVAIPNDTFSAQRLTWSPDGQTLALMDSQSFCCVVPAPPEDTQQEGSERNI</sequence>
<dbReference type="InterPro" id="IPR001680">
    <property type="entry name" value="WD40_rpt"/>
</dbReference>